<feature type="compositionally biased region" description="Basic and acidic residues" evidence="9">
    <location>
        <begin position="1029"/>
        <end position="1057"/>
    </location>
</feature>
<dbReference type="Pfam" id="PF16553">
    <property type="entry name" value="PUFD"/>
    <property type="match status" value="1"/>
</dbReference>
<keyword evidence="4" id="KW-0677">Repeat</keyword>
<feature type="domain" description="BCL-6 corepressor PCGF1 binding" evidence="10">
    <location>
        <begin position="1377"/>
        <end position="1465"/>
    </location>
</feature>
<feature type="region of interest" description="Disordered" evidence="9">
    <location>
        <begin position="1"/>
        <end position="61"/>
    </location>
</feature>
<feature type="region of interest" description="Disordered" evidence="9">
    <location>
        <begin position="498"/>
        <end position="621"/>
    </location>
</feature>
<feature type="compositionally biased region" description="Basic and acidic residues" evidence="9">
    <location>
        <begin position="96"/>
        <end position="111"/>
    </location>
</feature>
<feature type="compositionally biased region" description="Polar residues" evidence="9">
    <location>
        <begin position="873"/>
        <end position="882"/>
    </location>
</feature>
<feature type="compositionally biased region" description="Basic and acidic residues" evidence="9">
    <location>
        <begin position="1117"/>
        <end position="1126"/>
    </location>
</feature>
<feature type="compositionally biased region" description="Polar residues" evidence="9">
    <location>
        <begin position="901"/>
        <end position="914"/>
    </location>
</feature>
<feature type="compositionally biased region" description="Polar residues" evidence="9">
    <location>
        <begin position="569"/>
        <end position="600"/>
    </location>
</feature>
<feature type="compositionally biased region" description="Acidic residues" evidence="9">
    <location>
        <begin position="1462"/>
        <end position="1492"/>
    </location>
</feature>
<keyword evidence="2" id="KW-1017">Isopeptide bond</keyword>
<keyword evidence="6" id="KW-0539">Nucleus</keyword>
<keyword evidence="3" id="KW-0597">Phosphoprotein</keyword>
<dbReference type="FunFam" id="1.25.40.20:FF:000032">
    <property type="entry name" value="BCL-6 corepressor isoform X1"/>
    <property type="match status" value="1"/>
</dbReference>
<feature type="compositionally biased region" description="Polar residues" evidence="9">
    <location>
        <begin position="727"/>
        <end position="752"/>
    </location>
</feature>
<feature type="region of interest" description="Disordered" evidence="9">
    <location>
        <begin position="1452"/>
        <end position="1504"/>
    </location>
</feature>
<feature type="region of interest" description="Disordered" evidence="9">
    <location>
        <begin position="74"/>
        <end position="132"/>
    </location>
</feature>
<sequence>MQVDSTLMNVGDGGTVSRENSATHKKSTSMVGNPPQTLPPEFRGDVNLNQQNKTTPTKDRKTLKACLDAGNCNHSPDLSLSQPNNAPMSSSVLTSSDKRTDKRAETPKVRADGAGVFPTPQWSSGVKTSREDALNPCHSNVAPIKKSHPQTQSLQSVPPGFQCSSMFKPAQHVAFLPSTNFSPQLCKITLPPALGQIAALRDATGNQFQKEIQPQSSGVGGTSLMRTYPFSLSVSRTLDKKAGGSTVKLKSNHSSSKNAKPLREHKSLASVVPSPAITLPLQHPSLTSAAPTHYTLSPTAAICCGSALASITSQNRLLNHVEKANSIDKKSMGLLTTTPLSSAEDHTVCSAEPRDVPLDLSAKSKRPKCLNDVPVSMMEPHDNESNQRDFVNAKRTDSATYSSAIQYPVLPNSHRNGSHQKQLNRTPNQVSELKPTWGKGSSQDSIKSIPGTYVGVASPILASTLRGKDGKGTFADEFQNFAKQEFISIIDQGEHLASAGKKPSSLMKGNQHAHSGKHVKNTSTAIGKNCHPNAEMATPPLSSGNAQSHQKPGPNQTAAPFSTAVVGTAWQQTSHLSQPSTPIQRKVTQMSPKNKSTTATEGCKFRGTHNSPSKPEDNRWDRITSPLSTLACIVQQQATKTPLSGEANTQGSPGVLKIDVLNPLSGSQDIQSKLPFEHPAYWPVEKAALSQGDLNQATTKHERVNVAETLENNTGLHDSQEEHVGLQTKQGSSKPSGQSRFFRGNASTNGNRMESKLAQVLEGEILKKESGTSDIPTSEKLEGMVASILTGHCADKGDTSEKKTNRAKEESPTKAKAAANKQKKTSPKKPAEKSPSDPLKRPTGTKKQDTESTLVKVSANKKQKKVSAPVLEQSLSAGNLSPPSKEPIPKDKIGLSEAEQPANNRAVTERSSSPLREETSACLSESVMSSKEADTPESSYQRLRRGRRKADDARLDLWGFATPSPPPPPMPPSAVSPPPPLTPSQPVRRPRGRPRSNILPGRMLQGKSKAASAEADTPPHKKRRRCSSKKYETGDYITDKDKLEEGEHLEDSLRRDAQIPSAPLSDECDESPAAPSPEPPPPKSSLTRSGSVRYQESDESLECNDKPSGKRKFKSKHLFDSDEPKNKTKRSGLGKRGASLHLDDEAVDVKTQNTQPPSSKSLPSSPSNKKSSSGRSSGTDSPPKKPVPPEVRRLIVNKNAGETLLQRAARLGYQDVVQYCLEKDIREVNRRDNAGYTALHEASSRGWTHIVQMLLKHGADVNCSAQDGTRPLHDAVASDNLPIVWLLLNHGADPTLATYSGHTPIKLAHSPSMKTFLTEYFTDLEGRSEPDPALPWDFYSSSLFETEQEACWDFLLSKENQELDEDNMGKTGQDSDKDSLLFEFSSEPLLPCYHVQVSLTQGFCNWFLLSDVLKRLKMSARIFRARYPQFEVVSLSPAELWKQVSLSQVNSALASPQRGKNEEEEEEEAKGAEGEEEESAGDSEEEEGDEEEHPSVQEGETVTDYQVRTEQYWIGVARANMGPDAKDKKVSKVALAMAKVFYEDQ</sequence>
<dbReference type="PROSITE" id="PS50297">
    <property type="entry name" value="ANK_REP_REGION"/>
    <property type="match status" value="2"/>
</dbReference>
<evidence type="ECO:0000256" key="6">
    <source>
        <dbReference type="ARBA" id="ARBA00023242"/>
    </source>
</evidence>
<dbReference type="PANTHER" id="PTHR24117">
    <property type="entry name" value="AGAP007537-PB"/>
    <property type="match status" value="1"/>
</dbReference>
<gene>
    <name evidence="11" type="primary">CU459160.2</name>
</gene>
<dbReference type="InterPro" id="IPR036770">
    <property type="entry name" value="Ankyrin_rpt-contain_sf"/>
</dbReference>
<evidence type="ECO:0000256" key="2">
    <source>
        <dbReference type="ARBA" id="ARBA00022499"/>
    </source>
</evidence>
<feature type="compositionally biased region" description="Pro residues" evidence="9">
    <location>
        <begin position="963"/>
        <end position="983"/>
    </location>
</feature>
<feature type="region of interest" description="Disordered" evidence="9">
    <location>
        <begin position="792"/>
        <end position="1190"/>
    </location>
</feature>
<evidence type="ECO:0000256" key="4">
    <source>
        <dbReference type="ARBA" id="ARBA00022737"/>
    </source>
</evidence>
<feature type="compositionally biased region" description="Polar residues" evidence="9">
    <location>
        <begin position="1084"/>
        <end position="1094"/>
    </location>
</feature>
<feature type="compositionally biased region" description="Basic and acidic residues" evidence="9">
    <location>
        <begin position="829"/>
        <end position="850"/>
    </location>
</feature>
<dbReference type="Gene3D" id="3.10.260.40">
    <property type="entry name" value="BCL-6 corepressor, PCGF1 binding domain"/>
    <property type="match status" value="1"/>
</dbReference>
<feature type="repeat" description="ANK" evidence="8">
    <location>
        <begin position="1267"/>
        <end position="1299"/>
    </location>
</feature>
<feature type="region of interest" description="Disordered" evidence="9">
    <location>
        <begin position="712"/>
        <end position="752"/>
    </location>
</feature>
<evidence type="ECO:0000256" key="9">
    <source>
        <dbReference type="SAM" id="MobiDB-lite"/>
    </source>
</evidence>
<dbReference type="SUPFAM" id="SSF48403">
    <property type="entry name" value="Ankyrin repeat"/>
    <property type="match status" value="1"/>
</dbReference>
<feature type="repeat" description="ANK" evidence="8">
    <location>
        <begin position="1234"/>
        <end position="1266"/>
    </location>
</feature>
<keyword evidence="5" id="KW-0832">Ubl conjugation</keyword>
<accession>A0A1A8F679</accession>
<dbReference type="GO" id="GO:0005634">
    <property type="term" value="C:nucleus"/>
    <property type="evidence" value="ECO:0007669"/>
    <property type="project" value="UniProtKB-SubCell"/>
</dbReference>
<dbReference type="InterPro" id="IPR038227">
    <property type="entry name" value="PUFD_som_sf"/>
</dbReference>
<feature type="compositionally biased region" description="Low complexity" evidence="9">
    <location>
        <begin position="1156"/>
        <end position="1181"/>
    </location>
</feature>
<feature type="compositionally biased region" description="Polar residues" evidence="9">
    <location>
        <begin position="248"/>
        <end position="258"/>
    </location>
</feature>
<dbReference type="InterPro" id="IPR002110">
    <property type="entry name" value="Ankyrin_rpt"/>
</dbReference>
<name>A0A1A8F679_9TELE</name>
<protein>
    <submittedName>
        <fullName evidence="11">BCL6 corepressor-like 1</fullName>
    </submittedName>
</protein>
<evidence type="ECO:0000256" key="3">
    <source>
        <dbReference type="ARBA" id="ARBA00022553"/>
    </source>
</evidence>
<comment type="subcellular location">
    <subcellularLocation>
        <location evidence="1">Nucleus</location>
    </subcellularLocation>
</comment>
<dbReference type="InterPro" id="IPR047144">
    <property type="entry name" value="BCOR-like"/>
</dbReference>
<dbReference type="PROSITE" id="PS50088">
    <property type="entry name" value="ANK_REPEAT"/>
    <property type="match status" value="2"/>
</dbReference>
<reference evidence="11" key="1">
    <citation type="submission" date="2016-05" db="EMBL/GenBank/DDBJ databases">
        <authorList>
            <person name="Lavstsen T."/>
            <person name="Jespersen J.S."/>
        </authorList>
    </citation>
    <scope>NUCLEOTIDE SEQUENCE</scope>
    <source>
        <tissue evidence="11">Brain</tissue>
    </source>
</reference>
<feature type="compositionally biased region" description="Pro residues" evidence="9">
    <location>
        <begin position="1074"/>
        <end position="1083"/>
    </location>
</feature>
<dbReference type="SMART" id="SM00248">
    <property type="entry name" value="ANK"/>
    <property type="match status" value="3"/>
</dbReference>
<evidence type="ECO:0000256" key="5">
    <source>
        <dbReference type="ARBA" id="ARBA00022843"/>
    </source>
</evidence>
<dbReference type="GO" id="GO:0003714">
    <property type="term" value="F:transcription corepressor activity"/>
    <property type="evidence" value="ECO:0007669"/>
    <property type="project" value="TreeGrafter"/>
</dbReference>
<dbReference type="EMBL" id="HAEC01016123">
    <property type="protein sequence ID" value="SBQ84344.1"/>
    <property type="molecule type" value="Transcribed_RNA"/>
</dbReference>
<dbReference type="GO" id="GO:0000122">
    <property type="term" value="P:negative regulation of transcription by RNA polymerase II"/>
    <property type="evidence" value="ECO:0007669"/>
    <property type="project" value="TreeGrafter"/>
</dbReference>
<keyword evidence="8" id="KW-0040">ANK repeat</keyword>
<evidence type="ECO:0000256" key="8">
    <source>
        <dbReference type="PROSITE-ProRule" id="PRU00023"/>
    </source>
</evidence>
<dbReference type="Gene3D" id="1.25.40.20">
    <property type="entry name" value="Ankyrin repeat-containing domain"/>
    <property type="match status" value="1"/>
</dbReference>
<reference evidence="11" key="2">
    <citation type="submission" date="2016-06" db="EMBL/GenBank/DDBJ databases">
        <title>The genome of a short-lived fish provides insights into sex chromosome evolution and the genetic control of aging.</title>
        <authorList>
            <person name="Reichwald K."/>
            <person name="Felder M."/>
            <person name="Petzold A."/>
            <person name="Koch P."/>
            <person name="Groth M."/>
            <person name="Platzer M."/>
        </authorList>
    </citation>
    <scope>NUCLEOTIDE SEQUENCE</scope>
    <source>
        <tissue evidence="11">Brain</tissue>
    </source>
</reference>
<feature type="compositionally biased region" description="Polar residues" evidence="9">
    <location>
        <begin position="74"/>
        <end position="95"/>
    </location>
</feature>
<feature type="compositionally biased region" description="Polar residues" evidence="9">
    <location>
        <begin position="413"/>
        <end position="431"/>
    </location>
</feature>
<dbReference type="EMBL" id="HAEB01008333">
    <property type="protein sequence ID" value="SBQ54860.1"/>
    <property type="molecule type" value="Transcribed_RNA"/>
</dbReference>
<comment type="similarity">
    <text evidence="7">Belongs to the BCOR family.</text>
</comment>
<proteinExistence type="inferred from homology"/>
<evidence type="ECO:0000313" key="11">
    <source>
        <dbReference type="EMBL" id="SBQ54860.1"/>
    </source>
</evidence>
<dbReference type="PANTHER" id="PTHR24117:SF6">
    <property type="entry name" value="BCL-6 COREPRESSOR-LIKE PROTEIN 1"/>
    <property type="match status" value="1"/>
</dbReference>
<feature type="compositionally biased region" description="Polar residues" evidence="9">
    <location>
        <begin position="540"/>
        <end position="560"/>
    </location>
</feature>
<evidence type="ECO:0000256" key="7">
    <source>
        <dbReference type="ARBA" id="ARBA00034703"/>
    </source>
</evidence>
<dbReference type="InterPro" id="IPR032365">
    <property type="entry name" value="PUFD"/>
</dbReference>
<feature type="compositionally biased region" description="Basic and acidic residues" evidence="9">
    <location>
        <begin position="793"/>
        <end position="813"/>
    </location>
</feature>
<feature type="region of interest" description="Disordered" evidence="9">
    <location>
        <begin position="409"/>
        <end position="444"/>
    </location>
</feature>
<feature type="region of interest" description="Disordered" evidence="9">
    <location>
        <begin position="241"/>
        <end position="267"/>
    </location>
</feature>
<dbReference type="Pfam" id="PF12796">
    <property type="entry name" value="Ank_2"/>
    <property type="match status" value="1"/>
</dbReference>
<evidence type="ECO:0000259" key="10">
    <source>
        <dbReference type="Pfam" id="PF16553"/>
    </source>
</evidence>
<organism evidence="11">
    <name type="scientific">Nothobranchius korthausae</name>
    <dbReference type="NCBI Taxonomy" id="1143690"/>
    <lineage>
        <taxon>Eukaryota</taxon>
        <taxon>Metazoa</taxon>
        <taxon>Chordata</taxon>
        <taxon>Craniata</taxon>
        <taxon>Vertebrata</taxon>
        <taxon>Euteleostomi</taxon>
        <taxon>Actinopterygii</taxon>
        <taxon>Neopterygii</taxon>
        <taxon>Teleostei</taxon>
        <taxon>Neoteleostei</taxon>
        <taxon>Acanthomorphata</taxon>
        <taxon>Ovalentaria</taxon>
        <taxon>Atherinomorphae</taxon>
        <taxon>Cyprinodontiformes</taxon>
        <taxon>Nothobranchiidae</taxon>
        <taxon>Nothobranchius</taxon>
    </lineage>
</organism>
<evidence type="ECO:0000256" key="1">
    <source>
        <dbReference type="ARBA" id="ARBA00004123"/>
    </source>
</evidence>